<protein>
    <recommendedName>
        <fullName evidence="4">AsmA domain-containing protein</fullName>
    </recommendedName>
</protein>
<dbReference type="Pfam" id="PF05170">
    <property type="entry name" value="AsmA"/>
    <property type="match status" value="1"/>
</dbReference>
<dbReference type="PANTHER" id="PTHR30441">
    <property type="entry name" value="DUF748 DOMAIN-CONTAINING PROTEIN"/>
    <property type="match status" value="1"/>
</dbReference>
<gene>
    <name evidence="5" type="ORF">JP75_23530</name>
</gene>
<dbReference type="OrthoDB" id="9816380at2"/>
<feature type="compositionally biased region" description="Pro residues" evidence="2">
    <location>
        <begin position="1169"/>
        <end position="1184"/>
    </location>
</feature>
<evidence type="ECO:0000256" key="2">
    <source>
        <dbReference type="SAM" id="MobiDB-lite"/>
    </source>
</evidence>
<accession>A0A087LWH3</accession>
<proteinExistence type="predicted"/>
<dbReference type="InterPro" id="IPR007844">
    <property type="entry name" value="AsmA"/>
</dbReference>
<evidence type="ECO:0000256" key="1">
    <source>
        <dbReference type="SAM" id="Coils"/>
    </source>
</evidence>
<name>A0A087LWH3_9HYPH</name>
<feature type="transmembrane region" description="Helical" evidence="3">
    <location>
        <begin position="6"/>
        <end position="27"/>
    </location>
</feature>
<dbReference type="InterPro" id="IPR052894">
    <property type="entry name" value="AsmA-related"/>
</dbReference>
<keyword evidence="3" id="KW-0812">Transmembrane</keyword>
<feature type="domain" description="AsmA" evidence="4">
    <location>
        <begin position="8"/>
        <end position="118"/>
    </location>
</feature>
<evidence type="ECO:0000313" key="6">
    <source>
        <dbReference type="Proteomes" id="UP000028981"/>
    </source>
</evidence>
<dbReference type="AlphaFoldDB" id="A0A087LWH3"/>
<feature type="coiled-coil region" evidence="1">
    <location>
        <begin position="1119"/>
        <end position="1156"/>
    </location>
</feature>
<reference evidence="5 6" key="1">
    <citation type="submission" date="2014-08" db="EMBL/GenBank/DDBJ databases">
        <authorList>
            <person name="Hassan Y.I."/>
            <person name="Lepp D."/>
            <person name="Zhou T."/>
        </authorList>
    </citation>
    <scope>NUCLEOTIDE SEQUENCE [LARGE SCALE GENOMIC DNA]</scope>
    <source>
        <strain evidence="5 6">IFO13584</strain>
    </source>
</reference>
<keyword evidence="1" id="KW-0175">Coiled coil</keyword>
<evidence type="ECO:0000313" key="5">
    <source>
        <dbReference type="EMBL" id="KFL28976.1"/>
    </source>
</evidence>
<dbReference type="GO" id="GO:0090313">
    <property type="term" value="P:regulation of protein targeting to membrane"/>
    <property type="evidence" value="ECO:0007669"/>
    <property type="project" value="TreeGrafter"/>
</dbReference>
<dbReference type="EMBL" id="JQGC01000033">
    <property type="protein sequence ID" value="KFL28976.1"/>
    <property type="molecule type" value="Genomic_DNA"/>
</dbReference>
<keyword evidence="6" id="KW-1185">Reference proteome</keyword>
<keyword evidence="3" id="KW-1133">Transmembrane helix</keyword>
<sequence>MLNRIYIIVGIIAILALAGAFIAPRFIQWGDYRDRMEMLAEGVFGTEVTIRGDIDFALLPAPRLAFSDVVIGPVDKPAATVGAVEAQFALMDFLRDQYNLSALILKSPAIAFELDENGLLTSGVDLSGAGEGVALDQARIESGRLTLTDRRSGSIYEFTTINGDLRLGSFAGPFQFQGNATRDGTAYSLRLNSGVVDDAGSARVSAFIAEVAGGGSLTLDGALVTGQAPKFDGTMILKQAPPPAERAEQIRGNLVLESKVTASTDRVVLNGYTLLPDENRAGMRLTGAASIQLGARTSFEAVVSGGVFTLPPRDAEEDASLMPYELVRLLGELPPPPLPPIPGEIGIDLAEIGLRGAALRNVRIDASTNGDIWTISSAEAELPGNSQVSLTGALRNDSGVAGFNGDITITTTRLDALSQLWRKASENSPLFNVPAELSGQIILAGDALGFSHGRLVLNNKVHALELRLGFGDEPRLDLVGRFDDLAPGDSAILAAMFPDPNSDRTFGTSFPEGSFSFNSQTIRILGLEAQDLIAEGSWSGSGLRFSRLVSSDWGGMGINASGDLAGTLAQPFITGSGHVDVGAANAPALDAIYGFLGVPINWRPVLDRSVPASLDFALLGGDNPGSQRFTLNGTAGVAHLDLAIDMAGGLSGVSEGHVQVIGSLEASNGGDLIRQLDASDMSLFSGNESAFLSLFAEGDAAAGFDARLSIGQGNELLAFGGELSVLESGELAGTGTLDVALDDGSGLAALAGGTGIGLGSLQASAGVEFYGLQSIAVTGIAGTSAGTAFSGDVAVEQVALRPSVQGALHFDRLPGTGLAAALLSPVALVPGDGLWPEGPLAASNRTRTTRGAIAITAGEITLGASTLTDAAFDLTWDQQTLAIANLKGSIGGGSINATLSNCCAGPLTDRTITGRVSLDNVQMAALLTSEAASGLSARLTGSGSFEGTGASLAEVVSSLAGEGNFSLADLSLDRLNPGVYPALAGLQDVLNIDAEALDILIDQSLGQGPFTAETANGAFAIAGGTLRLANLIVEGSGARLAGGVDFALPSLGLNGSFVLTPFSYVDPSGLIENDAARIIARLSGTFFAPVVDLDTTELIAAIQVRANELEVDRLEALRIEDEERQRAAAAERNRLIEEQRRKAAEEAAARQAIEDAAREALEEQQGTGTPPPAEAPEEPQPTIPAQPLNLGFQPGVSTVPTGPVNLLFR</sequence>
<dbReference type="RefSeq" id="WP_035087211.1">
    <property type="nucleotide sequence ID" value="NZ_JQGC01000033.1"/>
</dbReference>
<dbReference type="PANTHER" id="PTHR30441:SF4">
    <property type="entry name" value="PROTEIN ASMA"/>
    <property type="match status" value="1"/>
</dbReference>
<dbReference type="STRING" id="46914.JP75_23530"/>
<evidence type="ECO:0000256" key="3">
    <source>
        <dbReference type="SAM" id="Phobius"/>
    </source>
</evidence>
<keyword evidence="3" id="KW-0472">Membrane</keyword>
<organism evidence="5 6">
    <name type="scientific">Devosia riboflavina</name>
    <dbReference type="NCBI Taxonomy" id="46914"/>
    <lineage>
        <taxon>Bacteria</taxon>
        <taxon>Pseudomonadati</taxon>
        <taxon>Pseudomonadota</taxon>
        <taxon>Alphaproteobacteria</taxon>
        <taxon>Hyphomicrobiales</taxon>
        <taxon>Devosiaceae</taxon>
        <taxon>Devosia</taxon>
    </lineage>
</organism>
<feature type="region of interest" description="Disordered" evidence="2">
    <location>
        <begin position="1159"/>
        <end position="1209"/>
    </location>
</feature>
<dbReference type="GO" id="GO:0005886">
    <property type="term" value="C:plasma membrane"/>
    <property type="evidence" value="ECO:0007669"/>
    <property type="project" value="TreeGrafter"/>
</dbReference>
<dbReference type="Proteomes" id="UP000028981">
    <property type="component" value="Unassembled WGS sequence"/>
</dbReference>
<comment type="caution">
    <text evidence="5">The sequence shown here is derived from an EMBL/GenBank/DDBJ whole genome shotgun (WGS) entry which is preliminary data.</text>
</comment>
<evidence type="ECO:0000259" key="4">
    <source>
        <dbReference type="Pfam" id="PF05170"/>
    </source>
</evidence>